<evidence type="ECO:0000313" key="1">
    <source>
        <dbReference type="EMBL" id="SPC82916.1"/>
    </source>
</evidence>
<dbReference type="PROSITE" id="PS00726">
    <property type="entry name" value="AP_NUCLEASE_F1_1"/>
    <property type="match status" value="1"/>
</dbReference>
<dbReference type="AlphaFoldDB" id="A0A2N9EVU3"/>
<protein>
    <recommendedName>
        <fullName evidence="2">Reverse transcriptase domain-containing protein</fullName>
    </recommendedName>
</protein>
<gene>
    <name evidence="1" type="ORF">FSB_LOCUS10798</name>
</gene>
<evidence type="ECO:0008006" key="2">
    <source>
        <dbReference type="Google" id="ProtNLM"/>
    </source>
</evidence>
<accession>A0A2N9EVU3</accession>
<dbReference type="GO" id="GO:0003677">
    <property type="term" value="F:DNA binding"/>
    <property type="evidence" value="ECO:0007669"/>
    <property type="project" value="InterPro"/>
</dbReference>
<dbReference type="PANTHER" id="PTHR33116">
    <property type="entry name" value="REVERSE TRANSCRIPTASE ZINC-BINDING DOMAIN-CONTAINING PROTEIN-RELATED-RELATED"/>
    <property type="match status" value="1"/>
</dbReference>
<dbReference type="InterPro" id="IPR036691">
    <property type="entry name" value="Endo/exonu/phosph_ase_sf"/>
</dbReference>
<dbReference type="PANTHER" id="PTHR33116:SF78">
    <property type="entry name" value="OS12G0587133 PROTEIN"/>
    <property type="match status" value="1"/>
</dbReference>
<reference evidence="1" key="1">
    <citation type="submission" date="2018-02" db="EMBL/GenBank/DDBJ databases">
        <authorList>
            <person name="Cohen D.B."/>
            <person name="Kent A.D."/>
        </authorList>
    </citation>
    <scope>NUCLEOTIDE SEQUENCE</scope>
</reference>
<dbReference type="Gene3D" id="3.60.10.10">
    <property type="entry name" value="Endonuclease/exonuclease/phosphatase"/>
    <property type="match status" value="1"/>
</dbReference>
<dbReference type="SUPFAM" id="SSF56219">
    <property type="entry name" value="DNase I-like"/>
    <property type="match status" value="1"/>
</dbReference>
<dbReference type="GO" id="GO:0006281">
    <property type="term" value="P:DNA repair"/>
    <property type="evidence" value="ECO:0007669"/>
    <property type="project" value="InterPro"/>
</dbReference>
<name>A0A2N9EVU3_FAGSY</name>
<dbReference type="EMBL" id="OIVN01000608">
    <property type="protein sequence ID" value="SPC82916.1"/>
    <property type="molecule type" value="Genomic_DNA"/>
</dbReference>
<proteinExistence type="predicted"/>
<dbReference type="InterPro" id="IPR020847">
    <property type="entry name" value="AP_endonuclease_F1_BS"/>
</dbReference>
<sequence length="868" mass="98311">MGENRFFYVESKSFEIVKNAIELSLIERSRNHFSIVTMGFVAALWLFDVLLEVAKLSNDQNLFRSFREGNKIFVLQKQRNGKGRFVTISALGDSKSKGYVIISEGRDACGWHGLSQEINNIMAAQNHGNREVNQHRPQSRHLTVQGNQDPNMVKESRTFKEAVTQGDMPNILIGIAGNQGLCISVNLRSPVVEFCQPEDAITQKLVHWVSLQQEAIESDVDDDVGDFEGEVLGLENGFDSVGALSSCEAVGSFEGNGNELSMVLAEEKETSGGLNDRGKRLCIKNLIQDWQADIIYLQETKLKLITDPLVRSLWRCRYVDWLFLGSSGASGGILLMWDSRVVEKIEGAVGYFSVSCKFKNVEDQQVRMFTGVYGPNINSDRRLMWDELAGIRNWWDVPWCLGGDFNMVRFPVERVGSANFSTSMHDFSDFISSNGLIDIPLTMCIIQKRLDRLNSDHFPIALECGNIQKRRRPFRFENMWLMAEGEPEKWNETEFGNVNVQKKTLLAGLRKLDVVADARPLSAEEKGKGEQLAVDLEKFRVVFSRVLEAFRQGDPLSPMLFVIVMEAFSRLIVKATGAGMLTGFSMGSIDSDPLEVSHLLFANDTLIFFGEVPCIEELADILGCKTSKLPMKYLGAKFKAKDIWNSIVEKMERRLAGWKRIYLSKGGRLTLIKSTLSNLPTYFFISSFLFQLMWLIGLKKSRGTSYGGTSEEVAKFHLVKWDMVCSPYSHGGLAIKNLRRFNEALLGKWLWRFGVERDAFWRKVIMVKYGSLDGGWMSKAPSGLYGVGLWKFIQSRWVNFSKFVTFEVGDGSLIRFWDDVWCGEEPLKLAYPELYRIACVKDGLVADFVQCRGHDVHWEVTFTRLAQD</sequence>
<organism evidence="1">
    <name type="scientific">Fagus sylvatica</name>
    <name type="common">Beechnut</name>
    <dbReference type="NCBI Taxonomy" id="28930"/>
    <lineage>
        <taxon>Eukaryota</taxon>
        <taxon>Viridiplantae</taxon>
        <taxon>Streptophyta</taxon>
        <taxon>Embryophyta</taxon>
        <taxon>Tracheophyta</taxon>
        <taxon>Spermatophyta</taxon>
        <taxon>Magnoliopsida</taxon>
        <taxon>eudicotyledons</taxon>
        <taxon>Gunneridae</taxon>
        <taxon>Pentapetalae</taxon>
        <taxon>rosids</taxon>
        <taxon>fabids</taxon>
        <taxon>Fagales</taxon>
        <taxon>Fagaceae</taxon>
        <taxon>Fagus</taxon>
    </lineage>
</organism>
<dbReference type="GO" id="GO:0004519">
    <property type="term" value="F:endonuclease activity"/>
    <property type="evidence" value="ECO:0007669"/>
    <property type="project" value="InterPro"/>
</dbReference>